<feature type="compositionally biased region" description="Low complexity" evidence="1">
    <location>
        <begin position="1"/>
        <end position="16"/>
    </location>
</feature>
<accession>A0A1I8JEI2</accession>
<evidence type="ECO:0000313" key="2">
    <source>
        <dbReference type="Proteomes" id="UP000095280"/>
    </source>
</evidence>
<evidence type="ECO:0000256" key="1">
    <source>
        <dbReference type="SAM" id="MobiDB-lite"/>
    </source>
</evidence>
<reference evidence="3" key="1">
    <citation type="submission" date="2016-11" db="UniProtKB">
        <authorList>
            <consortium name="WormBaseParasite"/>
        </authorList>
    </citation>
    <scope>IDENTIFICATION</scope>
</reference>
<protein>
    <submittedName>
        <fullName evidence="3">Protein kinase domain-containing protein</fullName>
    </submittedName>
</protein>
<dbReference type="Proteomes" id="UP000095280">
    <property type="component" value="Unplaced"/>
</dbReference>
<feature type="region of interest" description="Disordered" evidence="1">
    <location>
        <begin position="1"/>
        <end position="27"/>
    </location>
</feature>
<organism evidence="2 3">
    <name type="scientific">Macrostomum lignano</name>
    <dbReference type="NCBI Taxonomy" id="282301"/>
    <lineage>
        <taxon>Eukaryota</taxon>
        <taxon>Metazoa</taxon>
        <taxon>Spiralia</taxon>
        <taxon>Lophotrochozoa</taxon>
        <taxon>Platyhelminthes</taxon>
        <taxon>Rhabditophora</taxon>
        <taxon>Macrostomorpha</taxon>
        <taxon>Macrostomida</taxon>
        <taxon>Macrostomidae</taxon>
        <taxon>Macrostomum</taxon>
    </lineage>
</organism>
<sequence>MSAASSAASATAAPASAPAPPAAPAARLAPTKPDILSLKQARQVVVAENAAGGAVESTTNTPDWQAAQPSMPLDWTDCGQRIERHLKQVVHCGNVLHKVAKLGRKDVQCVLQYGFVIGLATSDEVQLLFDRRAHLRQGQLFVDLLVAMHQHDAQLRWHQLAAGQQLHIVPLHDVLNVHRDAGGCGHPDATPSPFGDIVPQAAVRQFCPIPLTHLLRRSRRSKESDPNMTSYEEDCPNGLIAYLKFNTRTGVFDCAIKTAEICLALCQLVESVNWDISNTLSMRDQEDRDQWYCRALPGYPTRPCFFKPRHQIEDDVDRMFSFAVVKVASVIGNSWPGLRVPSAAVSCTASQGCAWVKPGSSRRVPEQENSSGPTTPGVPAQLVLANSPSRRYWRMIADVGAFARLSEAGADRRLGQFAPIWTVAQLINWAAQIERVRIAGCLCARIADVALCVQPLRYSHGLLRAHAQARAGRTKHLHCIESLGSRLRFLLLADRSQLLYLGRKSSDMTWPQTLVMRKLTGSERKLPRHSCTLQALLKPLRLCACRPDRISDMLEASEGFSDTINTVRMALPAIHGCCGFGRFLGGPSGGVACIARALKASATRCGWRRTIWAQPADSVTSLAWPSSASQYGVEEASKILAVEVRHLDNTQAYLKHWRPSRQHRFVGAQFGAVGANAQGNIGAAVWHADWLGVRLAGDVLRLAYHRHLHDATEMKNKKTYKPAAVWHADWLGVRLAGDVLRLAYHRHLHDATEMKTKKTYKPLTSQ</sequence>
<feature type="region of interest" description="Disordered" evidence="1">
    <location>
        <begin position="358"/>
        <end position="380"/>
    </location>
</feature>
<dbReference type="AlphaFoldDB" id="A0A1I8JEI2"/>
<name>A0A1I8JEI2_9PLAT</name>
<dbReference type="WBParaSite" id="maker-uti_cns_0047334-snap-gene-0.2-mRNA-1">
    <property type="protein sequence ID" value="maker-uti_cns_0047334-snap-gene-0.2-mRNA-1"/>
    <property type="gene ID" value="maker-uti_cns_0047334-snap-gene-0.2"/>
</dbReference>
<keyword evidence="2" id="KW-1185">Reference proteome</keyword>
<evidence type="ECO:0000313" key="3">
    <source>
        <dbReference type="WBParaSite" id="maker-uti_cns_0047334-snap-gene-0.2-mRNA-1"/>
    </source>
</evidence>
<proteinExistence type="predicted"/>